<keyword evidence="7" id="KW-0067">ATP-binding</keyword>
<dbReference type="Proteomes" id="UP000287188">
    <property type="component" value="Unassembled WGS sequence"/>
</dbReference>
<protein>
    <recommendedName>
        <fullName evidence="12">Sensor protein KdpD transmembrane domain-containing protein</fullName>
    </recommendedName>
</protein>
<feature type="transmembrane region" description="Helical" evidence="11">
    <location>
        <begin position="73"/>
        <end position="95"/>
    </location>
</feature>
<evidence type="ECO:0000256" key="6">
    <source>
        <dbReference type="ARBA" id="ARBA00022777"/>
    </source>
</evidence>
<keyword evidence="2" id="KW-0597">Phosphoprotein</keyword>
<keyword evidence="9" id="KW-0902">Two-component regulatory system</keyword>
<dbReference type="GO" id="GO:0000155">
    <property type="term" value="F:phosphorelay sensor kinase activity"/>
    <property type="evidence" value="ECO:0007669"/>
    <property type="project" value="TreeGrafter"/>
</dbReference>
<evidence type="ECO:0000256" key="9">
    <source>
        <dbReference type="ARBA" id="ARBA00023012"/>
    </source>
</evidence>
<dbReference type="AlphaFoldDB" id="A0A402AWE5"/>
<gene>
    <name evidence="13" type="ORF">KDK_72600</name>
</gene>
<sequence length="315" mass="35981">MQNVESIPQLRGRKPVSWQGILWESVFGFFGTLGVTALIAAFHLYPRIPNISIIYLLVILALASIFGRYASLLASFVAFFSFDFFLVPPLYLFTINRWEEWVALFVFLITALLTSQLTIVLRQRSALARQRESEARILYELIRLTNSHESLDDQLEIVALAVTRVFASWGVSHCALLLPDEQGALKQLMTSGPGGFELDYEERLLAVTSMLQGRMMERRQTSQPYKQDADLNIRYYQGVPPISTLRLIPLKADDRSFGVLCLRITNPAPWFANQESMDEDLMRAGSQVSFFWTFCEQVSSLLERVHLRSVVYHVD</sequence>
<keyword evidence="3" id="KW-0808">Transferase</keyword>
<dbReference type="PANTHER" id="PTHR45569:SF1">
    <property type="entry name" value="SENSOR PROTEIN KDPD"/>
    <property type="match status" value="1"/>
</dbReference>
<dbReference type="GO" id="GO:0005524">
    <property type="term" value="F:ATP binding"/>
    <property type="evidence" value="ECO:0007669"/>
    <property type="project" value="UniProtKB-KW"/>
</dbReference>
<organism evidence="13 14">
    <name type="scientific">Dictyobacter kobayashii</name>
    <dbReference type="NCBI Taxonomy" id="2014872"/>
    <lineage>
        <taxon>Bacteria</taxon>
        <taxon>Bacillati</taxon>
        <taxon>Chloroflexota</taxon>
        <taxon>Ktedonobacteria</taxon>
        <taxon>Ktedonobacterales</taxon>
        <taxon>Dictyobacteraceae</taxon>
        <taxon>Dictyobacter</taxon>
    </lineage>
</organism>
<dbReference type="InterPro" id="IPR052023">
    <property type="entry name" value="Histidine_kinase_KdpD"/>
</dbReference>
<evidence type="ECO:0000256" key="2">
    <source>
        <dbReference type="ARBA" id="ARBA00022553"/>
    </source>
</evidence>
<dbReference type="Gene3D" id="3.30.450.40">
    <property type="match status" value="1"/>
</dbReference>
<evidence type="ECO:0000313" key="13">
    <source>
        <dbReference type="EMBL" id="GCE23460.1"/>
    </source>
</evidence>
<dbReference type="InterPro" id="IPR029016">
    <property type="entry name" value="GAF-like_dom_sf"/>
</dbReference>
<keyword evidence="14" id="KW-1185">Reference proteome</keyword>
<keyword evidence="10 11" id="KW-0472">Membrane</keyword>
<dbReference type="PANTHER" id="PTHR45569">
    <property type="entry name" value="SENSOR PROTEIN KDPD"/>
    <property type="match status" value="1"/>
</dbReference>
<evidence type="ECO:0000256" key="8">
    <source>
        <dbReference type="ARBA" id="ARBA00022989"/>
    </source>
</evidence>
<keyword evidence="6" id="KW-0418">Kinase</keyword>
<feature type="transmembrane region" description="Helical" evidence="11">
    <location>
        <begin position="101"/>
        <end position="121"/>
    </location>
</feature>
<dbReference type="EMBL" id="BIFS01000002">
    <property type="protein sequence ID" value="GCE23460.1"/>
    <property type="molecule type" value="Genomic_DNA"/>
</dbReference>
<dbReference type="RefSeq" id="WP_126556896.1">
    <property type="nucleotide sequence ID" value="NZ_BIFS01000002.1"/>
</dbReference>
<keyword evidence="5" id="KW-0547">Nucleotide-binding</keyword>
<comment type="caution">
    <text evidence="13">The sequence shown here is derived from an EMBL/GenBank/DDBJ whole genome shotgun (WGS) entry which is preliminary data.</text>
</comment>
<keyword evidence="4 11" id="KW-0812">Transmembrane</keyword>
<evidence type="ECO:0000259" key="12">
    <source>
        <dbReference type="Pfam" id="PF13493"/>
    </source>
</evidence>
<proteinExistence type="predicted"/>
<dbReference type="GO" id="GO:0005886">
    <property type="term" value="C:plasma membrane"/>
    <property type="evidence" value="ECO:0007669"/>
    <property type="project" value="TreeGrafter"/>
</dbReference>
<dbReference type="OrthoDB" id="9806130at2"/>
<evidence type="ECO:0000256" key="4">
    <source>
        <dbReference type="ARBA" id="ARBA00022692"/>
    </source>
</evidence>
<name>A0A402AWE5_9CHLR</name>
<accession>A0A402AWE5</accession>
<dbReference type="InterPro" id="IPR038318">
    <property type="entry name" value="KdpD_sf"/>
</dbReference>
<dbReference type="Pfam" id="PF13493">
    <property type="entry name" value="DUF4118"/>
    <property type="match status" value="1"/>
</dbReference>
<evidence type="ECO:0000256" key="1">
    <source>
        <dbReference type="ARBA" id="ARBA00004141"/>
    </source>
</evidence>
<comment type="subcellular location">
    <subcellularLocation>
        <location evidence="1">Membrane</location>
        <topology evidence="1">Multi-pass membrane protein</topology>
    </subcellularLocation>
</comment>
<evidence type="ECO:0000256" key="3">
    <source>
        <dbReference type="ARBA" id="ARBA00022679"/>
    </source>
</evidence>
<evidence type="ECO:0000256" key="11">
    <source>
        <dbReference type="SAM" id="Phobius"/>
    </source>
</evidence>
<dbReference type="Gene3D" id="1.20.120.620">
    <property type="entry name" value="Backbone structure of the membrane domain of e. Coli histidine kinase receptor kdpd"/>
    <property type="match status" value="1"/>
</dbReference>
<evidence type="ECO:0000313" key="14">
    <source>
        <dbReference type="Proteomes" id="UP000287188"/>
    </source>
</evidence>
<feature type="transmembrane region" description="Helical" evidence="11">
    <location>
        <begin position="21"/>
        <end position="42"/>
    </location>
</feature>
<reference evidence="14" key="1">
    <citation type="submission" date="2018-12" db="EMBL/GenBank/DDBJ databases">
        <title>Tengunoibacter tsumagoiensis gen. nov., sp. nov., Dictyobacter kobayashii sp. nov., D. alpinus sp. nov., and D. joshuensis sp. nov. and description of Dictyobacteraceae fam. nov. within the order Ktedonobacterales isolated from Tengu-no-mugimeshi.</title>
        <authorList>
            <person name="Wang C.M."/>
            <person name="Zheng Y."/>
            <person name="Sakai Y."/>
            <person name="Toyoda A."/>
            <person name="Minakuchi Y."/>
            <person name="Abe K."/>
            <person name="Yokota A."/>
            <person name="Yabe S."/>
        </authorList>
    </citation>
    <scope>NUCLEOTIDE SEQUENCE [LARGE SCALE GENOMIC DNA]</scope>
    <source>
        <strain evidence="14">Uno11</strain>
    </source>
</reference>
<feature type="transmembrane region" description="Helical" evidence="11">
    <location>
        <begin position="48"/>
        <end position="66"/>
    </location>
</feature>
<feature type="domain" description="Sensor protein KdpD transmembrane" evidence="12">
    <location>
        <begin position="31"/>
        <end position="131"/>
    </location>
</feature>
<evidence type="ECO:0000256" key="5">
    <source>
        <dbReference type="ARBA" id="ARBA00022741"/>
    </source>
</evidence>
<dbReference type="InterPro" id="IPR025201">
    <property type="entry name" value="KdpD_TM"/>
</dbReference>
<evidence type="ECO:0000256" key="10">
    <source>
        <dbReference type="ARBA" id="ARBA00023136"/>
    </source>
</evidence>
<keyword evidence="8 11" id="KW-1133">Transmembrane helix</keyword>
<evidence type="ECO:0000256" key="7">
    <source>
        <dbReference type="ARBA" id="ARBA00022840"/>
    </source>
</evidence>
<dbReference type="SUPFAM" id="SSF55781">
    <property type="entry name" value="GAF domain-like"/>
    <property type="match status" value="1"/>
</dbReference>